<gene>
    <name evidence="2" type="ORF">SAMN06295910_0760</name>
</gene>
<dbReference type="Pfam" id="PF19649">
    <property type="entry name" value="DUF6152"/>
    <property type="match status" value="1"/>
</dbReference>
<dbReference type="EMBL" id="LT840185">
    <property type="protein sequence ID" value="SMF61767.1"/>
    <property type="molecule type" value="Genomic_DNA"/>
</dbReference>
<evidence type="ECO:0000256" key="1">
    <source>
        <dbReference type="SAM" id="SignalP"/>
    </source>
</evidence>
<organism evidence="2 3">
    <name type="scientific">Allosphingosinicella indica</name>
    <dbReference type="NCBI Taxonomy" id="941907"/>
    <lineage>
        <taxon>Bacteria</taxon>
        <taxon>Pseudomonadati</taxon>
        <taxon>Pseudomonadota</taxon>
        <taxon>Alphaproteobacteria</taxon>
        <taxon>Sphingomonadales</taxon>
        <taxon>Sphingomonadaceae</taxon>
        <taxon>Allosphingosinicella</taxon>
    </lineage>
</organism>
<protein>
    <submittedName>
        <fullName evidence="2">Uncharacterized protein</fullName>
    </submittedName>
</protein>
<dbReference type="InterPro" id="IPR046150">
    <property type="entry name" value="DUF6152"/>
</dbReference>
<dbReference type="AlphaFoldDB" id="A0A1X7G1A0"/>
<feature type="chain" id="PRO_5012372070" evidence="1">
    <location>
        <begin position="22"/>
        <end position="116"/>
    </location>
</feature>
<keyword evidence="1" id="KW-0732">Signal</keyword>
<dbReference type="Proteomes" id="UP000192934">
    <property type="component" value="Chromosome I"/>
</dbReference>
<name>A0A1X7G1A0_9SPHN</name>
<dbReference type="STRING" id="941907.SAMN06295910_0760"/>
<proteinExistence type="predicted"/>
<evidence type="ECO:0000313" key="2">
    <source>
        <dbReference type="EMBL" id="SMF61767.1"/>
    </source>
</evidence>
<keyword evidence="3" id="KW-1185">Reference proteome</keyword>
<evidence type="ECO:0000313" key="3">
    <source>
        <dbReference type="Proteomes" id="UP000192934"/>
    </source>
</evidence>
<dbReference type="RefSeq" id="WP_172840798.1">
    <property type="nucleotide sequence ID" value="NZ_LT840185.1"/>
</dbReference>
<feature type="signal peptide" evidence="1">
    <location>
        <begin position="1"/>
        <end position="21"/>
    </location>
</feature>
<reference evidence="3" key="1">
    <citation type="submission" date="2017-04" db="EMBL/GenBank/DDBJ databases">
        <authorList>
            <person name="Varghese N."/>
            <person name="Submissions S."/>
        </authorList>
    </citation>
    <scope>NUCLEOTIDE SEQUENCE [LARGE SCALE GENOMIC DNA]</scope>
    <source>
        <strain evidence="3">Dd16</strain>
    </source>
</reference>
<sequence>MMRSLKLAALGLVALPAAAFAHHGWSSYDATKTLRVTAPLSAVTWGNPHGTAKVAWQGKTWDVILAPTTRMEARGLTQAMLGPKSKVTLVGYPRKDGAAEMRIERVIVGNKTVELR</sequence>
<accession>A0A1X7G1A0</accession>